<evidence type="ECO:0000313" key="3">
    <source>
        <dbReference type="EMBL" id="AWN43690.1"/>
    </source>
</evidence>
<dbReference type="CDD" id="cd01948">
    <property type="entry name" value="EAL"/>
    <property type="match status" value="1"/>
</dbReference>
<feature type="domain" description="GGDEF" evidence="2">
    <location>
        <begin position="344"/>
        <end position="477"/>
    </location>
</feature>
<dbReference type="InterPro" id="IPR043128">
    <property type="entry name" value="Rev_trsase/Diguanyl_cyclase"/>
</dbReference>
<dbReference type="InterPro" id="IPR035919">
    <property type="entry name" value="EAL_sf"/>
</dbReference>
<dbReference type="InterPro" id="IPR029787">
    <property type="entry name" value="Nucleotide_cyclase"/>
</dbReference>
<dbReference type="InterPro" id="IPR001633">
    <property type="entry name" value="EAL_dom"/>
</dbReference>
<dbReference type="SUPFAM" id="SSF141868">
    <property type="entry name" value="EAL domain-like"/>
    <property type="match status" value="1"/>
</dbReference>
<proteinExistence type="predicted"/>
<dbReference type="PANTHER" id="PTHR44757:SF2">
    <property type="entry name" value="BIOFILM ARCHITECTURE MAINTENANCE PROTEIN MBAA"/>
    <property type="match status" value="1"/>
</dbReference>
<dbReference type="Gene3D" id="3.30.450.20">
    <property type="entry name" value="PAS domain"/>
    <property type="match status" value="1"/>
</dbReference>
<dbReference type="SMART" id="SM00267">
    <property type="entry name" value="GGDEF"/>
    <property type="match status" value="1"/>
</dbReference>
<dbReference type="InterPro" id="IPR035965">
    <property type="entry name" value="PAS-like_dom_sf"/>
</dbReference>
<dbReference type="PROSITE" id="PS50887">
    <property type="entry name" value="GGDEF"/>
    <property type="match status" value="1"/>
</dbReference>
<evidence type="ECO:0000313" key="4">
    <source>
        <dbReference type="Proteomes" id="UP000245926"/>
    </source>
</evidence>
<evidence type="ECO:0000259" key="1">
    <source>
        <dbReference type="PROSITE" id="PS50883"/>
    </source>
</evidence>
<dbReference type="SMART" id="SM00065">
    <property type="entry name" value="GAF"/>
    <property type="match status" value="1"/>
</dbReference>
<gene>
    <name evidence="3" type="ORF">DK389_28220</name>
</gene>
<dbReference type="Pfam" id="PF00990">
    <property type="entry name" value="GGDEF"/>
    <property type="match status" value="1"/>
</dbReference>
<dbReference type="GO" id="GO:0003824">
    <property type="term" value="F:catalytic activity"/>
    <property type="evidence" value="ECO:0007669"/>
    <property type="project" value="UniProtKB-ARBA"/>
</dbReference>
<accession>A0A2U8WE08</accession>
<dbReference type="NCBIfam" id="TIGR00254">
    <property type="entry name" value="GGDEF"/>
    <property type="match status" value="1"/>
</dbReference>
<dbReference type="PANTHER" id="PTHR44757">
    <property type="entry name" value="DIGUANYLATE CYCLASE DGCP"/>
    <property type="match status" value="1"/>
</dbReference>
<dbReference type="SUPFAM" id="SSF55781">
    <property type="entry name" value="GAF domain-like"/>
    <property type="match status" value="1"/>
</dbReference>
<dbReference type="AlphaFoldDB" id="A0A2U8WE08"/>
<name>A0A2U8WE08_9HYPH</name>
<dbReference type="Pfam" id="PF01590">
    <property type="entry name" value="GAF"/>
    <property type="match status" value="1"/>
</dbReference>
<evidence type="ECO:0000259" key="2">
    <source>
        <dbReference type="PROSITE" id="PS50887"/>
    </source>
</evidence>
<dbReference type="SUPFAM" id="SSF55073">
    <property type="entry name" value="Nucleotide cyclase"/>
    <property type="match status" value="1"/>
</dbReference>
<keyword evidence="4" id="KW-1185">Reference proteome</keyword>
<protein>
    <submittedName>
        <fullName evidence="3">GGDEF domain-containing protein</fullName>
    </submittedName>
</protein>
<dbReference type="KEGG" id="mets:DK389_28220"/>
<dbReference type="OrthoDB" id="9814202at2"/>
<feature type="domain" description="EAL" evidence="1">
    <location>
        <begin position="486"/>
        <end position="741"/>
    </location>
</feature>
<dbReference type="PROSITE" id="PS50883">
    <property type="entry name" value="EAL"/>
    <property type="match status" value="1"/>
</dbReference>
<dbReference type="InterPro" id="IPR000160">
    <property type="entry name" value="GGDEF_dom"/>
</dbReference>
<dbReference type="SMART" id="SM00052">
    <property type="entry name" value="EAL"/>
    <property type="match status" value="1"/>
</dbReference>
<dbReference type="InterPro" id="IPR029016">
    <property type="entry name" value="GAF-like_dom_sf"/>
</dbReference>
<dbReference type="Gene3D" id="3.20.20.450">
    <property type="entry name" value="EAL domain"/>
    <property type="match status" value="1"/>
</dbReference>
<dbReference type="Gene3D" id="3.30.70.270">
    <property type="match status" value="1"/>
</dbReference>
<dbReference type="Proteomes" id="UP000245926">
    <property type="component" value="Chromosome"/>
</dbReference>
<dbReference type="Pfam" id="PF00563">
    <property type="entry name" value="EAL"/>
    <property type="match status" value="1"/>
</dbReference>
<dbReference type="FunFam" id="3.30.70.270:FF:000001">
    <property type="entry name" value="Diguanylate cyclase domain protein"/>
    <property type="match status" value="1"/>
</dbReference>
<dbReference type="InterPro" id="IPR052155">
    <property type="entry name" value="Biofilm_reg_signaling"/>
</dbReference>
<dbReference type="CDD" id="cd01949">
    <property type="entry name" value="GGDEF"/>
    <property type="match status" value="1"/>
</dbReference>
<reference evidence="4" key="1">
    <citation type="submission" date="2018-05" db="EMBL/GenBank/DDBJ databases">
        <title>Complete Genome Sequence of Methylobacterium sp. 17SD2-17.</title>
        <authorList>
            <person name="Srinivasan S."/>
        </authorList>
    </citation>
    <scope>NUCLEOTIDE SEQUENCE [LARGE SCALE GENOMIC DNA]</scope>
    <source>
        <strain evidence="4">17SD2-17</strain>
    </source>
</reference>
<sequence>MFFKGSKYSRRNQRYRPARLMTGPDRTGSAMFPVAPDEADRVQALHALRILDTAPEAHFDALCRTAGALFRAPIALVSLVGEDRQWFKARCGLDVDGTAREVAFCAYAILADEVFIVEDALRDPRFAASPLVTEHGIRFYAGAPLVLGPGLQVGSLCVMDTVPRTFGPDEIRQLRDLAAVVVAQLRLHRTEQDLREREERLRLALQAGRMVAWERDLRTGHATRSDNALELLGIGSGPISLMLDRVHPDDRAHVERFSAYGGTLDAVEFRYRAPEGRLLWLCMRAEQTEPDRVVGITFDISDRKVGEARLWRAANHDPLTGLPNRALFQERFREALAQAERMGTRVGLLLIDIDDFKDVNDTLGHDAGDALLTEMAARLAEMARVGDTVARLGGDEFAVILAGSQRLEAASVFAGNLLERLRQPFAYRGRPLATKASMGLASFPDHHRLPDELMKDADIALYRAKASGRNRVTVYAPEMRALTERRVTVSAQMREALLSGQIVPFYQPKVCLETGRIVGFEALARWLHPTEGVLAPGYFGSAFEDPELAHAIGGRIVAQVAADIRAWRARSLDVGRVAVNVSSAEFHRPDLAESVLATLAAEGVPPTCLEIEVTETVFLGRGSDFVSGILRRFHDSGVTLALDDFGTGYASLTHLKQFPVDHIKIDQSFVRGLEQDGDDAAIVAAVIGLGRALGTRVTAEGVENPEQVRRLRAMGCGFAQGYLYAKPMAGSRVPWLIANGPALGGRAPDEPQAGRRIAG</sequence>
<dbReference type="SUPFAM" id="SSF55785">
    <property type="entry name" value="PYP-like sensor domain (PAS domain)"/>
    <property type="match status" value="1"/>
</dbReference>
<dbReference type="EMBL" id="CP029550">
    <property type="protein sequence ID" value="AWN43690.1"/>
    <property type="molecule type" value="Genomic_DNA"/>
</dbReference>
<organism evidence="3 4">
    <name type="scientific">Methylobacterium durans</name>
    <dbReference type="NCBI Taxonomy" id="2202825"/>
    <lineage>
        <taxon>Bacteria</taxon>
        <taxon>Pseudomonadati</taxon>
        <taxon>Pseudomonadota</taxon>
        <taxon>Alphaproteobacteria</taxon>
        <taxon>Hyphomicrobiales</taxon>
        <taxon>Methylobacteriaceae</taxon>
        <taxon>Methylobacterium</taxon>
    </lineage>
</organism>
<dbReference type="Gene3D" id="3.30.450.40">
    <property type="match status" value="1"/>
</dbReference>
<dbReference type="InterPro" id="IPR003018">
    <property type="entry name" value="GAF"/>
</dbReference>